<gene>
    <name evidence="1" type="ORF">WJ0W_003398</name>
</gene>
<evidence type="ECO:0000313" key="2">
    <source>
        <dbReference type="Proteomes" id="UP001154322"/>
    </source>
</evidence>
<name>A0ABN8U9L1_9BACL</name>
<organism evidence="1 2">
    <name type="scientific">Paenibacillus melissococcoides</name>
    <dbReference type="NCBI Taxonomy" id="2912268"/>
    <lineage>
        <taxon>Bacteria</taxon>
        <taxon>Bacillati</taxon>
        <taxon>Bacillota</taxon>
        <taxon>Bacilli</taxon>
        <taxon>Bacillales</taxon>
        <taxon>Paenibacillaceae</taxon>
        <taxon>Paenibacillus</taxon>
    </lineage>
</organism>
<protein>
    <submittedName>
        <fullName evidence="1">Uncharacterized protein</fullName>
    </submittedName>
</protein>
<evidence type="ECO:0000313" key="1">
    <source>
        <dbReference type="EMBL" id="CAH8246162.1"/>
    </source>
</evidence>
<keyword evidence="2" id="KW-1185">Reference proteome</keyword>
<dbReference type="Proteomes" id="UP001154322">
    <property type="component" value="Unassembled WGS sequence"/>
</dbReference>
<dbReference type="EMBL" id="CALYLO010000004">
    <property type="protein sequence ID" value="CAH8246162.1"/>
    <property type="molecule type" value="Genomic_DNA"/>
</dbReference>
<accession>A0ABN8U9L1</accession>
<reference evidence="1" key="1">
    <citation type="submission" date="2022-06" db="EMBL/GenBank/DDBJ databases">
        <authorList>
            <person name="Dietemann V."/>
            <person name="Ory F."/>
            <person name="Dainat B."/>
            <person name="Oberhansli S."/>
        </authorList>
    </citation>
    <scope>NUCLEOTIDE SEQUENCE</scope>
    <source>
        <strain evidence="1">Ena-SAMPLE-TAB-26-04-2022-14:26:32:270-5432</strain>
    </source>
</reference>
<proteinExistence type="predicted"/>
<comment type="caution">
    <text evidence="1">The sequence shown here is derived from an EMBL/GenBank/DDBJ whole genome shotgun (WGS) entry which is preliminary data.</text>
</comment>
<sequence length="60" mass="6825">MDDRGQAWLIALTRLTGSFHEHGLQRCGRIDRLGRAALAEAYVCYNGEQCQQYRKIAILS</sequence>